<dbReference type="AlphaFoldDB" id="A0A3B3C4Y3"/>
<keyword evidence="9" id="KW-1185">Reference proteome</keyword>
<evidence type="ECO:0000256" key="4">
    <source>
        <dbReference type="ARBA" id="ARBA00022692"/>
    </source>
</evidence>
<keyword evidence="6 7" id="KW-0472">Membrane</keyword>
<reference evidence="8" key="2">
    <citation type="submission" date="2025-09" db="UniProtKB">
        <authorList>
            <consortium name="Ensembl"/>
        </authorList>
    </citation>
    <scope>IDENTIFICATION</scope>
</reference>
<feature type="transmembrane region" description="Helical" evidence="7">
    <location>
        <begin position="844"/>
        <end position="865"/>
    </location>
</feature>
<feature type="transmembrane region" description="Helical" evidence="7">
    <location>
        <begin position="891"/>
        <end position="912"/>
    </location>
</feature>
<organism evidence="8 9">
    <name type="scientific">Oryzias melastigma</name>
    <name type="common">Marine medaka</name>
    <dbReference type="NCBI Taxonomy" id="30732"/>
    <lineage>
        <taxon>Eukaryota</taxon>
        <taxon>Metazoa</taxon>
        <taxon>Chordata</taxon>
        <taxon>Craniata</taxon>
        <taxon>Vertebrata</taxon>
        <taxon>Euteleostomi</taxon>
        <taxon>Actinopterygii</taxon>
        <taxon>Neopterygii</taxon>
        <taxon>Teleostei</taxon>
        <taxon>Neoteleostei</taxon>
        <taxon>Acanthomorphata</taxon>
        <taxon>Ovalentaria</taxon>
        <taxon>Atherinomorphae</taxon>
        <taxon>Beloniformes</taxon>
        <taxon>Adrianichthyidae</taxon>
        <taxon>Oryziinae</taxon>
        <taxon>Oryzias</taxon>
    </lineage>
</organism>
<dbReference type="GeneTree" id="ENSGT00530000064569"/>
<dbReference type="SUPFAM" id="SSF53448">
    <property type="entry name" value="Nucleotide-diphospho-sugar transferases"/>
    <property type="match status" value="1"/>
</dbReference>
<name>A0A3B3C4Y3_ORYME</name>
<protein>
    <recommendedName>
        <fullName evidence="2">chitin synthase</fullName>
        <ecNumber evidence="2">2.4.1.16</ecNumber>
    </recommendedName>
</protein>
<dbReference type="Ensembl" id="ENSOMET00000020049.1">
    <property type="protein sequence ID" value="ENSOMEP00000012644.1"/>
    <property type="gene ID" value="ENSOMEG00000014058.1"/>
</dbReference>
<proteinExistence type="predicted"/>
<dbReference type="PANTHER" id="PTHR22914:SF42">
    <property type="entry name" value="CHITIN SYNTHASE"/>
    <property type="match status" value="1"/>
</dbReference>
<dbReference type="GO" id="GO:0006031">
    <property type="term" value="P:chitin biosynthetic process"/>
    <property type="evidence" value="ECO:0007669"/>
    <property type="project" value="TreeGrafter"/>
</dbReference>
<evidence type="ECO:0000256" key="7">
    <source>
        <dbReference type="SAM" id="Phobius"/>
    </source>
</evidence>
<sequence>RPWDTFWEAPVIEDAQTPWKCIKCLRIISLFLVAIIVFGVATCSKTSFLLLITLAHESTQTLPAEEKPLVLLCIGCCVVAPSVLLCLKSVWKAFYKSSKLPQKKTIAFVLFLEFIVSAAIAILTIVAMPHLDIVTNVTILNGVAFFSAVFQAGAHCSSKKVNPFIVPSIFAFIFILLGYALFLALYIMKDPNDVKTIIWVGLAVGASVLVSLNWWENYLRPISENSSSKFLKELFQDMTTCQNTLCIFSTLVRIAVTACVVGAYVHLAQMDWSTVTSIPGREARIIVIIIGVQLVSSVLCQWFSLAACKMHAVRRCFLVPLCLASPAVMAMIAMIYLCATMWHETNSEMMNIIISIFLDKYRPKPKEDQTSNNLDFTFEAHIYFDDAFEAVKGSNEPQLNEYATSLVKIITDVHIFKNIKEKFFKMQQQVPDQKVIKTPYGGRLVVTMPQGNNIVVHFKNKDLIRHKKRWSQVMYLYYLLGWKLNTKYYQLWKKGHSEDQIRLNLQKDKQNTYLLALDGDTDFQPAAVMLLADRLKMYPQVGAACGRIHPTGSPAVWFQKFEYAASHWLQKTAEHVFGSVLCSPGCFSLFRAEALMDDNVMRRYATKSTEAIHYVQYDQRRRWGPSTMANIVDVLGSASLISKKNSSMSKPFMLYQLFAVISGILAPATICLMIASLSFIFNIHSAISLVLAVVPPTIYLGLCFKLKPDTQISIAAVLSIIYAIMMMVVTMSIISMVKEQTILTPSSIFITVMSGIYIITGILHPQEVHLLFYGVLYIICIPSAYLLLTIYSMVNMNVVSWGTRLQEEENFWKELLQRYLYPLPNNKESQEKMHDELRSLRNKITFCFFFLNALWLVSTFVFQVFEVFKISVKIVDLSLEETGGVIEIDPVGLMFILGFALSVLLQFVGMFYH</sequence>
<dbReference type="GO" id="GO:0004100">
    <property type="term" value="F:chitin synthase activity"/>
    <property type="evidence" value="ECO:0007669"/>
    <property type="project" value="UniProtKB-EC"/>
</dbReference>
<evidence type="ECO:0000256" key="6">
    <source>
        <dbReference type="ARBA" id="ARBA00023136"/>
    </source>
</evidence>
<evidence type="ECO:0000256" key="3">
    <source>
        <dbReference type="ARBA" id="ARBA00022676"/>
    </source>
</evidence>
<dbReference type="STRING" id="30732.ENSOMEP00000012644"/>
<feature type="transmembrane region" description="Helical" evidence="7">
    <location>
        <begin position="285"/>
        <end position="305"/>
    </location>
</feature>
<accession>A0A3B3C4Y3</accession>
<keyword evidence="4 7" id="KW-0812">Transmembrane</keyword>
<feature type="transmembrane region" description="Helical" evidence="7">
    <location>
        <begin position="317"/>
        <end position="342"/>
    </location>
</feature>
<evidence type="ECO:0000256" key="5">
    <source>
        <dbReference type="ARBA" id="ARBA00022989"/>
    </source>
</evidence>
<feature type="transmembrane region" description="Helical" evidence="7">
    <location>
        <begin position="712"/>
        <end position="734"/>
    </location>
</feature>
<feature type="transmembrane region" description="Helical" evidence="7">
    <location>
        <begin position="245"/>
        <end position="265"/>
    </location>
</feature>
<dbReference type="InterPro" id="IPR004835">
    <property type="entry name" value="Chitin_synth"/>
</dbReference>
<feature type="transmembrane region" description="Helical" evidence="7">
    <location>
        <begin position="30"/>
        <end position="56"/>
    </location>
</feature>
<dbReference type="OMA" id="VIEINIV"/>
<dbReference type="Proteomes" id="UP000261560">
    <property type="component" value="Unplaced"/>
</dbReference>
<keyword evidence="5 7" id="KW-1133">Transmembrane helix</keyword>
<feature type="transmembrane region" description="Helical" evidence="7">
    <location>
        <begin position="652"/>
        <end position="672"/>
    </location>
</feature>
<dbReference type="GO" id="GO:0071944">
    <property type="term" value="C:cell periphery"/>
    <property type="evidence" value="ECO:0007669"/>
    <property type="project" value="TreeGrafter"/>
</dbReference>
<feature type="transmembrane region" description="Helical" evidence="7">
    <location>
        <begin position="194"/>
        <end position="215"/>
    </location>
</feature>
<evidence type="ECO:0000256" key="2">
    <source>
        <dbReference type="ARBA" id="ARBA00012543"/>
    </source>
</evidence>
<dbReference type="EC" id="2.4.1.16" evidence="2"/>
<dbReference type="PaxDb" id="30732-ENSOMEP00000012644"/>
<feature type="transmembrane region" description="Helical" evidence="7">
    <location>
        <begin position="164"/>
        <end position="188"/>
    </location>
</feature>
<feature type="transmembrane region" description="Helical" evidence="7">
    <location>
        <begin position="746"/>
        <end position="764"/>
    </location>
</feature>
<keyword evidence="3" id="KW-0808">Transferase</keyword>
<comment type="subcellular location">
    <subcellularLocation>
        <location evidence="1">Membrane</location>
        <topology evidence="1">Multi-pass membrane protein</topology>
    </subcellularLocation>
</comment>
<feature type="transmembrane region" description="Helical" evidence="7">
    <location>
        <begin position="133"/>
        <end position="152"/>
    </location>
</feature>
<dbReference type="GO" id="GO:0016020">
    <property type="term" value="C:membrane"/>
    <property type="evidence" value="ECO:0007669"/>
    <property type="project" value="UniProtKB-SubCell"/>
</dbReference>
<feature type="transmembrane region" description="Helical" evidence="7">
    <location>
        <begin position="770"/>
        <end position="794"/>
    </location>
</feature>
<feature type="transmembrane region" description="Helical" evidence="7">
    <location>
        <begin position="108"/>
        <end position="127"/>
    </location>
</feature>
<dbReference type="InterPro" id="IPR029044">
    <property type="entry name" value="Nucleotide-diphossugar_trans"/>
</dbReference>
<dbReference type="Pfam" id="PF03142">
    <property type="entry name" value="Chitin_synth_2"/>
    <property type="match status" value="1"/>
</dbReference>
<keyword evidence="3" id="KW-0328">Glycosyltransferase</keyword>
<evidence type="ECO:0000313" key="8">
    <source>
        <dbReference type="Ensembl" id="ENSOMEP00000012644.1"/>
    </source>
</evidence>
<feature type="transmembrane region" description="Helical" evidence="7">
    <location>
        <begin position="679"/>
        <end position="700"/>
    </location>
</feature>
<reference evidence="8" key="1">
    <citation type="submission" date="2025-08" db="UniProtKB">
        <authorList>
            <consortium name="Ensembl"/>
        </authorList>
    </citation>
    <scope>IDENTIFICATION</scope>
</reference>
<evidence type="ECO:0000313" key="9">
    <source>
        <dbReference type="Proteomes" id="UP000261560"/>
    </source>
</evidence>
<feature type="transmembrane region" description="Helical" evidence="7">
    <location>
        <begin position="68"/>
        <end position="87"/>
    </location>
</feature>
<dbReference type="PANTHER" id="PTHR22914">
    <property type="entry name" value="CHITIN SYNTHASE"/>
    <property type="match status" value="1"/>
</dbReference>
<evidence type="ECO:0000256" key="1">
    <source>
        <dbReference type="ARBA" id="ARBA00004141"/>
    </source>
</evidence>